<organism evidence="10 11">
    <name type="scientific">Penaeus vannamei</name>
    <name type="common">Whiteleg shrimp</name>
    <name type="synonym">Litopenaeus vannamei</name>
    <dbReference type="NCBI Taxonomy" id="6689"/>
    <lineage>
        <taxon>Eukaryota</taxon>
        <taxon>Metazoa</taxon>
        <taxon>Ecdysozoa</taxon>
        <taxon>Arthropoda</taxon>
        <taxon>Crustacea</taxon>
        <taxon>Multicrustacea</taxon>
        <taxon>Malacostraca</taxon>
        <taxon>Eumalacostraca</taxon>
        <taxon>Eucarida</taxon>
        <taxon>Decapoda</taxon>
        <taxon>Dendrobranchiata</taxon>
        <taxon>Penaeoidea</taxon>
        <taxon>Penaeidae</taxon>
        <taxon>Penaeus</taxon>
    </lineage>
</organism>
<keyword evidence="11" id="KW-1185">Reference proteome</keyword>
<comment type="cofactor">
    <cofactor evidence="1">
        <name>Zn(2+)</name>
        <dbReference type="ChEBI" id="CHEBI:29105"/>
    </cofactor>
</comment>
<dbReference type="Pfam" id="PF05649">
    <property type="entry name" value="Peptidase_M13_N"/>
    <property type="match status" value="2"/>
</dbReference>
<dbReference type="Pfam" id="PF01431">
    <property type="entry name" value="Peptidase_M13"/>
    <property type="match status" value="1"/>
</dbReference>
<dbReference type="PANTHER" id="PTHR11733">
    <property type="entry name" value="ZINC METALLOPROTEASE FAMILY M13 NEPRILYSIN-RELATED"/>
    <property type="match status" value="1"/>
</dbReference>
<dbReference type="STRING" id="6689.A0A423SWV0"/>
<sequence length="652" mass="75494">MDPSVDPCDDFYTYACGGWIEENAYRTGLEELFYGVNHNSLPEKIDLTISELLKRRIPIDSALLDTKPYRDLFAFYDTCMEVATEEDDMQPLLEVLLKLKHFHVGRPFEKESWNLTNAILELMRLNGVPLFDVLIDADIRNSSRFAIIIAPPRRYGLIPRWPKGRQSLFGDTLDDLVLLDMLTEIRAQRRSRHMMGRRGASVPRKTRTSTRGVMTMFMKMNKRSSGKLLQKYSRRELLPQRNVELKRTETIAKMVENVFENSTEEDIVDALGDLTPDDILTSVVQKFIPNLAKIQPNDYEELEAQQHALLYNHYTVSQLQLETPLVDWSYLLSSLFNMTITDDDNIYLYYPQYMVSLNHMLATTEPWIVHYAMLILYSYDVLRETIYAPDDMDRADFCLQASKRAFGEVLSNMYLHYVGNETINHIRRHAKDILGLLREEVKSSVEKAPWLSPQDMAAAHDKLRSLEAEIGAYDKHWNLTFVNISHVGINLSEDNSFRDNVLEIYRVLRTELYYLYKEPVDRFSFIWSFTVQPYIVNAFHMHSTNTIVFPEAFFHSPYYTKKGPEYLNYGSAATAMAHEIFHGMDFTGTLFDSHGEMTRPFSNASREHLMSTVRCYHDLLNNAFYEEVAVEDAFIAMEACPSTGIISGHIGR</sequence>
<dbReference type="GO" id="GO:0046872">
    <property type="term" value="F:metal ion binding"/>
    <property type="evidence" value="ECO:0007669"/>
    <property type="project" value="UniProtKB-KW"/>
</dbReference>
<evidence type="ECO:0000256" key="3">
    <source>
        <dbReference type="ARBA" id="ARBA00022670"/>
    </source>
</evidence>
<dbReference type="InterPro" id="IPR000718">
    <property type="entry name" value="Peptidase_M13"/>
</dbReference>
<evidence type="ECO:0000259" key="9">
    <source>
        <dbReference type="Pfam" id="PF05649"/>
    </source>
</evidence>
<keyword evidence="5" id="KW-0378">Hydrolase</keyword>
<reference evidence="10 11" key="2">
    <citation type="submission" date="2019-01" db="EMBL/GenBank/DDBJ databases">
        <title>The decoding of complex shrimp genome reveals the adaptation for benthos swimmer, frequently molting mechanism and breeding impact on genome.</title>
        <authorList>
            <person name="Sun Y."/>
            <person name="Gao Y."/>
            <person name="Yu Y."/>
        </authorList>
    </citation>
    <scope>NUCLEOTIDE SEQUENCE [LARGE SCALE GENOMIC DNA]</scope>
    <source>
        <tissue evidence="10">Muscle</tissue>
    </source>
</reference>
<dbReference type="InterPro" id="IPR024079">
    <property type="entry name" value="MetalloPept_cat_dom_sf"/>
</dbReference>
<keyword evidence="3" id="KW-0645">Protease</keyword>
<dbReference type="GO" id="GO:0004222">
    <property type="term" value="F:metalloendopeptidase activity"/>
    <property type="evidence" value="ECO:0007669"/>
    <property type="project" value="InterPro"/>
</dbReference>
<keyword evidence="6" id="KW-0862">Zinc</keyword>
<dbReference type="InterPro" id="IPR018497">
    <property type="entry name" value="Peptidase_M13_C"/>
</dbReference>
<evidence type="ECO:0000256" key="2">
    <source>
        <dbReference type="ARBA" id="ARBA00007357"/>
    </source>
</evidence>
<name>A0A423SWV0_PENVA</name>
<evidence type="ECO:0000313" key="10">
    <source>
        <dbReference type="EMBL" id="ROT68756.1"/>
    </source>
</evidence>
<gene>
    <name evidence="10" type="ORF">C7M84_013092</name>
</gene>
<dbReference type="SUPFAM" id="SSF55486">
    <property type="entry name" value="Metalloproteases ('zincins'), catalytic domain"/>
    <property type="match status" value="2"/>
</dbReference>
<feature type="domain" description="Peptidase M13 C-terminal" evidence="8">
    <location>
        <begin position="537"/>
        <end position="621"/>
    </location>
</feature>
<dbReference type="PROSITE" id="PS51885">
    <property type="entry name" value="NEPRILYSIN"/>
    <property type="match status" value="1"/>
</dbReference>
<dbReference type="Gene3D" id="1.10.1380.10">
    <property type="entry name" value="Neutral endopeptidase , domain2"/>
    <property type="match status" value="2"/>
</dbReference>
<comment type="similarity">
    <text evidence="2">Belongs to the peptidase M13 family.</text>
</comment>
<evidence type="ECO:0000256" key="4">
    <source>
        <dbReference type="ARBA" id="ARBA00022723"/>
    </source>
</evidence>
<feature type="domain" description="Peptidase M13 N-terminal" evidence="9">
    <location>
        <begin position="7"/>
        <end position="153"/>
    </location>
</feature>
<evidence type="ECO:0000313" key="11">
    <source>
        <dbReference type="Proteomes" id="UP000283509"/>
    </source>
</evidence>
<dbReference type="Proteomes" id="UP000283509">
    <property type="component" value="Unassembled WGS sequence"/>
</dbReference>
<evidence type="ECO:0000256" key="7">
    <source>
        <dbReference type="ARBA" id="ARBA00023049"/>
    </source>
</evidence>
<comment type="caution">
    <text evidence="10">The sequence shown here is derived from an EMBL/GenBank/DDBJ whole genome shotgun (WGS) entry which is preliminary data.</text>
</comment>
<evidence type="ECO:0000256" key="1">
    <source>
        <dbReference type="ARBA" id="ARBA00001947"/>
    </source>
</evidence>
<evidence type="ECO:0000259" key="8">
    <source>
        <dbReference type="Pfam" id="PF01431"/>
    </source>
</evidence>
<proteinExistence type="inferred from homology"/>
<dbReference type="PRINTS" id="PR00786">
    <property type="entry name" value="NEPRILYSIN"/>
</dbReference>
<feature type="domain" description="Peptidase M13 N-terminal" evidence="9">
    <location>
        <begin position="251"/>
        <end position="473"/>
    </location>
</feature>
<dbReference type="GO" id="GO:0005886">
    <property type="term" value="C:plasma membrane"/>
    <property type="evidence" value="ECO:0007669"/>
    <property type="project" value="TreeGrafter"/>
</dbReference>
<evidence type="ECO:0000256" key="6">
    <source>
        <dbReference type="ARBA" id="ARBA00022833"/>
    </source>
</evidence>
<protein>
    <submittedName>
        <fullName evidence="10">Endothelin-converting enzyme-like 1</fullName>
    </submittedName>
</protein>
<reference evidence="10 11" key="1">
    <citation type="submission" date="2018-04" db="EMBL/GenBank/DDBJ databases">
        <authorList>
            <person name="Zhang X."/>
            <person name="Yuan J."/>
            <person name="Li F."/>
            <person name="Xiang J."/>
        </authorList>
    </citation>
    <scope>NUCLEOTIDE SEQUENCE [LARGE SCALE GENOMIC DNA]</scope>
    <source>
        <tissue evidence="10">Muscle</tissue>
    </source>
</reference>
<dbReference type="PANTHER" id="PTHR11733:SF240">
    <property type="entry name" value="GH14155P-RELATED"/>
    <property type="match status" value="1"/>
</dbReference>
<dbReference type="OrthoDB" id="6334380at2759"/>
<dbReference type="AlphaFoldDB" id="A0A423SWV0"/>
<dbReference type="Gene3D" id="3.40.390.10">
    <property type="entry name" value="Collagenase (Catalytic Domain)"/>
    <property type="match status" value="2"/>
</dbReference>
<keyword evidence="7" id="KW-0482">Metalloprotease</keyword>
<evidence type="ECO:0000256" key="5">
    <source>
        <dbReference type="ARBA" id="ARBA00022801"/>
    </source>
</evidence>
<dbReference type="GO" id="GO:0016485">
    <property type="term" value="P:protein processing"/>
    <property type="evidence" value="ECO:0007669"/>
    <property type="project" value="TreeGrafter"/>
</dbReference>
<dbReference type="InterPro" id="IPR008753">
    <property type="entry name" value="Peptidase_M13_N"/>
</dbReference>
<dbReference type="EMBL" id="QCYY01002637">
    <property type="protein sequence ID" value="ROT68756.1"/>
    <property type="molecule type" value="Genomic_DNA"/>
</dbReference>
<keyword evidence="4" id="KW-0479">Metal-binding</keyword>
<dbReference type="InterPro" id="IPR042089">
    <property type="entry name" value="Peptidase_M13_dom_2"/>
</dbReference>
<accession>A0A423SWV0</accession>